<evidence type="ECO:0000256" key="2">
    <source>
        <dbReference type="SAM" id="Phobius"/>
    </source>
</evidence>
<evidence type="ECO:0008006" key="5">
    <source>
        <dbReference type="Google" id="ProtNLM"/>
    </source>
</evidence>
<accession>A0A2A9M2M1</accession>
<feature type="region of interest" description="Disordered" evidence="1">
    <location>
        <begin position="1"/>
        <end position="26"/>
    </location>
</feature>
<evidence type="ECO:0000313" key="4">
    <source>
        <dbReference type="Proteomes" id="UP000224006"/>
    </source>
</evidence>
<feature type="transmembrane region" description="Helical" evidence="2">
    <location>
        <begin position="115"/>
        <end position="134"/>
    </location>
</feature>
<evidence type="ECO:0000313" key="3">
    <source>
        <dbReference type="EMBL" id="PFH31464.1"/>
    </source>
</evidence>
<dbReference type="AlphaFoldDB" id="A0A2A9M2M1"/>
<dbReference type="KEGG" id="bbes:BESB_028990"/>
<comment type="caution">
    <text evidence="3">The sequence shown here is derived from an EMBL/GenBank/DDBJ whole genome shotgun (WGS) entry which is preliminary data.</text>
</comment>
<dbReference type="Proteomes" id="UP000224006">
    <property type="component" value="Unassembled WGS sequence"/>
</dbReference>
<dbReference type="GeneID" id="40307951"/>
<feature type="transmembrane region" description="Helical" evidence="2">
    <location>
        <begin position="173"/>
        <end position="190"/>
    </location>
</feature>
<keyword evidence="4" id="KW-1185">Reference proteome</keyword>
<reference evidence="3 4" key="1">
    <citation type="submission" date="2017-09" db="EMBL/GenBank/DDBJ databases">
        <title>Genome sequencing of Besnoitia besnoiti strain Bb-Ger1.</title>
        <authorList>
            <person name="Schares G."/>
            <person name="Venepally P."/>
            <person name="Lorenzi H.A."/>
        </authorList>
    </citation>
    <scope>NUCLEOTIDE SEQUENCE [LARGE SCALE GENOMIC DNA]</scope>
    <source>
        <strain evidence="3 4">Bb-Ger1</strain>
    </source>
</reference>
<dbReference type="OrthoDB" id="328992at2759"/>
<feature type="transmembrane region" description="Helical" evidence="2">
    <location>
        <begin position="91"/>
        <end position="109"/>
    </location>
</feature>
<name>A0A2A9M2M1_BESBE</name>
<keyword evidence="2" id="KW-1133">Transmembrane helix</keyword>
<feature type="transmembrane region" description="Helical" evidence="2">
    <location>
        <begin position="146"/>
        <end position="167"/>
    </location>
</feature>
<dbReference type="RefSeq" id="XP_029215473.1">
    <property type="nucleotide sequence ID" value="XM_029361573.1"/>
</dbReference>
<protein>
    <recommendedName>
        <fullName evidence="5">Transmembrane protein</fullName>
    </recommendedName>
</protein>
<organism evidence="3 4">
    <name type="scientific">Besnoitia besnoiti</name>
    <name type="common">Apicomplexan protozoan</name>
    <dbReference type="NCBI Taxonomy" id="94643"/>
    <lineage>
        <taxon>Eukaryota</taxon>
        <taxon>Sar</taxon>
        <taxon>Alveolata</taxon>
        <taxon>Apicomplexa</taxon>
        <taxon>Conoidasida</taxon>
        <taxon>Coccidia</taxon>
        <taxon>Eucoccidiorida</taxon>
        <taxon>Eimeriorina</taxon>
        <taxon>Sarcocystidae</taxon>
        <taxon>Besnoitia</taxon>
    </lineage>
</organism>
<keyword evidence="2" id="KW-0472">Membrane</keyword>
<evidence type="ECO:0000256" key="1">
    <source>
        <dbReference type="SAM" id="MobiDB-lite"/>
    </source>
</evidence>
<feature type="compositionally biased region" description="Basic and acidic residues" evidence="1">
    <location>
        <begin position="1"/>
        <end position="14"/>
    </location>
</feature>
<gene>
    <name evidence="3" type="ORF">BESB_028990</name>
</gene>
<sequence>MKRHLQAVDRRGGNKSENGTTPAVREEYSRSTVRDDGCHVVTKTESVCVGAEQSADGKHRLGDRVRRRLRVVYSFYRYCHEYKWERRQSRTIALSSLLYFLPALALLPVCQWESWLWAFTAAVSFSADYIFVGMRHNMWVCGVHMTDRYVATGMLALQIFYNVPLWFSKGLHIGLAGVMLIICSCFFKCLGTRTKVYRHHVVYHSLWHVVGGVGRVFVAALEYPELLQMWY</sequence>
<keyword evidence="2" id="KW-0812">Transmembrane</keyword>
<dbReference type="EMBL" id="NWUJ01000015">
    <property type="protein sequence ID" value="PFH31464.1"/>
    <property type="molecule type" value="Genomic_DNA"/>
</dbReference>
<dbReference type="VEuPathDB" id="ToxoDB:BESB_028990"/>
<proteinExistence type="predicted"/>